<keyword evidence="3" id="KW-0238">DNA-binding</keyword>
<protein>
    <recommendedName>
        <fullName evidence="7">TF-B3 domain-containing protein</fullName>
    </recommendedName>
</protein>
<dbReference type="PANTHER" id="PTHR31920">
    <property type="entry name" value="B3 DOMAIN-CONTAINING"/>
    <property type="match status" value="1"/>
</dbReference>
<dbReference type="Gene3D" id="2.40.330.10">
    <property type="entry name" value="DNA-binding pseudobarrel domain"/>
    <property type="match status" value="1"/>
</dbReference>
<keyword evidence="4" id="KW-0804">Transcription</keyword>
<dbReference type="InterPro" id="IPR050655">
    <property type="entry name" value="Plant_B3_domain"/>
</dbReference>
<feature type="region of interest" description="Disordered" evidence="6">
    <location>
        <begin position="58"/>
        <end position="106"/>
    </location>
</feature>
<sequence>MENDEMIWLDDGFHEFVECASIRSGHMLFFRYERNSTFLVCIMDTESACDVDYPIEDEELHNGDNDETERHSIHKDSVTDQEEGSTKGLCDGKTANSDKKANREAIRRKQNASISVQVQDLKELYDGKKLKITIQRANSESGKEEEEIEIYVSRNLFGATATSQERERAIRAIEIFQPKNPCFMVIMRQYNFASGNLYVPVGFATEYLSQALNHVKIEHSDGREWIIEFQRHGKNSMSLKKGCYEFWNDNDVKNGDVCIFELKDYNTALLSLSILRVGSN</sequence>
<dbReference type="SMART" id="SM01019">
    <property type="entry name" value="B3"/>
    <property type="match status" value="1"/>
</dbReference>
<organism evidence="8 9">
    <name type="scientific">Corchorus olitorius</name>
    <dbReference type="NCBI Taxonomy" id="93759"/>
    <lineage>
        <taxon>Eukaryota</taxon>
        <taxon>Viridiplantae</taxon>
        <taxon>Streptophyta</taxon>
        <taxon>Embryophyta</taxon>
        <taxon>Tracheophyta</taxon>
        <taxon>Spermatophyta</taxon>
        <taxon>Magnoliopsida</taxon>
        <taxon>eudicotyledons</taxon>
        <taxon>Gunneridae</taxon>
        <taxon>Pentapetalae</taxon>
        <taxon>rosids</taxon>
        <taxon>malvids</taxon>
        <taxon>Malvales</taxon>
        <taxon>Malvaceae</taxon>
        <taxon>Grewioideae</taxon>
        <taxon>Apeibeae</taxon>
        <taxon>Corchorus</taxon>
    </lineage>
</organism>
<comment type="subcellular location">
    <subcellularLocation>
        <location evidence="1">Nucleus</location>
    </subcellularLocation>
</comment>
<comment type="caution">
    <text evidence="8">The sequence shown here is derived from an EMBL/GenBank/DDBJ whole genome shotgun (WGS) entry which is preliminary data.</text>
</comment>
<evidence type="ECO:0000256" key="6">
    <source>
        <dbReference type="SAM" id="MobiDB-lite"/>
    </source>
</evidence>
<evidence type="ECO:0000313" key="8">
    <source>
        <dbReference type="EMBL" id="OMP01585.1"/>
    </source>
</evidence>
<evidence type="ECO:0000256" key="4">
    <source>
        <dbReference type="ARBA" id="ARBA00023163"/>
    </source>
</evidence>
<dbReference type="OrthoDB" id="967349at2759"/>
<dbReference type="SUPFAM" id="SSF101936">
    <property type="entry name" value="DNA-binding pseudobarrel domain"/>
    <property type="match status" value="2"/>
</dbReference>
<keyword evidence="5" id="KW-0539">Nucleus</keyword>
<dbReference type="AlphaFoldDB" id="A0A1R3K3C1"/>
<dbReference type="PANTHER" id="PTHR31920:SF141">
    <property type="entry name" value="TF-B3 DOMAIN-CONTAINING PROTEIN"/>
    <property type="match status" value="1"/>
</dbReference>
<dbReference type="InterPro" id="IPR003340">
    <property type="entry name" value="B3_DNA-bd"/>
</dbReference>
<evidence type="ECO:0000256" key="2">
    <source>
        <dbReference type="ARBA" id="ARBA00023015"/>
    </source>
</evidence>
<proteinExistence type="predicted"/>
<dbReference type="PROSITE" id="PS50863">
    <property type="entry name" value="B3"/>
    <property type="match status" value="1"/>
</dbReference>
<evidence type="ECO:0000256" key="1">
    <source>
        <dbReference type="ARBA" id="ARBA00004123"/>
    </source>
</evidence>
<reference evidence="9" key="1">
    <citation type="submission" date="2013-09" db="EMBL/GenBank/DDBJ databases">
        <title>Corchorus olitorius genome sequencing.</title>
        <authorList>
            <person name="Alam M."/>
            <person name="Haque M.S."/>
            <person name="Islam M.S."/>
            <person name="Emdad E.M."/>
            <person name="Islam M.M."/>
            <person name="Ahmed B."/>
            <person name="Halim A."/>
            <person name="Hossen Q.M.M."/>
            <person name="Hossain M.Z."/>
            <person name="Ahmed R."/>
            <person name="Khan M.M."/>
            <person name="Islam R."/>
            <person name="Rashid M.M."/>
            <person name="Khan S.A."/>
            <person name="Rahman M.S."/>
            <person name="Alam M."/>
            <person name="Yahiya A.S."/>
            <person name="Khan M.S."/>
            <person name="Azam M.S."/>
            <person name="Haque T."/>
            <person name="Lashkar M.Z.H."/>
            <person name="Akhand A.I."/>
            <person name="Morshed G."/>
            <person name="Roy S."/>
            <person name="Uddin K.S."/>
            <person name="Rabeya T."/>
            <person name="Hossain A.S."/>
            <person name="Chowdhury A."/>
            <person name="Snigdha A.R."/>
            <person name="Mortoza M.S."/>
            <person name="Matin S.A."/>
            <person name="Hoque S.M.E."/>
            <person name="Islam M.K."/>
            <person name="Roy D.K."/>
            <person name="Haider R."/>
            <person name="Moosa M.M."/>
            <person name="Elias S.M."/>
            <person name="Hasan A.M."/>
            <person name="Jahan S."/>
            <person name="Shafiuddin M."/>
            <person name="Mahmood N."/>
            <person name="Shommy N.S."/>
        </authorList>
    </citation>
    <scope>NUCLEOTIDE SEQUENCE [LARGE SCALE GENOMIC DNA]</scope>
    <source>
        <strain evidence="9">cv. O-4</strain>
    </source>
</reference>
<feature type="domain" description="TF-B3" evidence="7">
    <location>
        <begin position="182"/>
        <end position="278"/>
    </location>
</feature>
<dbReference type="EMBL" id="AWUE01014740">
    <property type="protein sequence ID" value="OMP01585.1"/>
    <property type="molecule type" value="Genomic_DNA"/>
</dbReference>
<dbReference type="GO" id="GO:0003677">
    <property type="term" value="F:DNA binding"/>
    <property type="evidence" value="ECO:0007669"/>
    <property type="project" value="UniProtKB-KW"/>
</dbReference>
<evidence type="ECO:0000313" key="9">
    <source>
        <dbReference type="Proteomes" id="UP000187203"/>
    </source>
</evidence>
<dbReference type="InterPro" id="IPR015300">
    <property type="entry name" value="DNA-bd_pseudobarrel_sf"/>
</dbReference>
<name>A0A1R3K3C1_9ROSI</name>
<gene>
    <name evidence="8" type="ORF">COLO4_11743</name>
</gene>
<evidence type="ECO:0000256" key="5">
    <source>
        <dbReference type="ARBA" id="ARBA00023242"/>
    </source>
</evidence>
<evidence type="ECO:0000259" key="7">
    <source>
        <dbReference type="PROSITE" id="PS50863"/>
    </source>
</evidence>
<keyword evidence="9" id="KW-1185">Reference proteome</keyword>
<dbReference type="STRING" id="93759.A0A1R3K3C1"/>
<feature type="compositionally biased region" description="Basic and acidic residues" evidence="6">
    <location>
        <begin position="60"/>
        <end position="78"/>
    </location>
</feature>
<feature type="compositionally biased region" description="Basic and acidic residues" evidence="6">
    <location>
        <begin position="96"/>
        <end position="106"/>
    </location>
</feature>
<keyword evidence="2" id="KW-0805">Transcription regulation</keyword>
<dbReference type="CDD" id="cd10017">
    <property type="entry name" value="B3_DNA"/>
    <property type="match status" value="1"/>
</dbReference>
<evidence type="ECO:0000256" key="3">
    <source>
        <dbReference type="ARBA" id="ARBA00023125"/>
    </source>
</evidence>
<accession>A0A1R3K3C1</accession>
<dbReference type="Pfam" id="PF02362">
    <property type="entry name" value="B3"/>
    <property type="match status" value="1"/>
</dbReference>
<dbReference type="GO" id="GO:0005634">
    <property type="term" value="C:nucleus"/>
    <property type="evidence" value="ECO:0007669"/>
    <property type="project" value="UniProtKB-SubCell"/>
</dbReference>
<dbReference type="Proteomes" id="UP000187203">
    <property type="component" value="Unassembled WGS sequence"/>
</dbReference>